<accession>A0ABS3Z8U2</accession>
<proteinExistence type="predicted"/>
<dbReference type="SMART" id="SM00387">
    <property type="entry name" value="HATPase_c"/>
    <property type="match status" value="1"/>
</dbReference>
<sequence length="425" mass="47707">MKHAHSEVIEQLGLGILIIDAQFIVRYANPFIENNSKQKSLAGKSLFSLFPELPQVWLRKRVESVLMLDNTTYTNWHQRPRLFDFPSSRPITGSARLMYQSCSIFKLKSAEKDDLVCITVYDSTPTAVTQQRLQNSLKRLDKERNYQVELNRKLEETQSQLVQSEKLAGVGQLAAGVAHEINNPVCFIKSNVECLRDYIGKLQSLIKHYDDLLDASLTPELKVKRDQVRQSLDMEYVQEELPEILDETDDGITRIEGIVGSLKDFARLDSGQWQYADLNEGIQSTLKIVHHELKYKVREVEQDLGELPKVQCIPAQLNQVFLNLLVNAAQAIEKTGSIKVTSCHMPERASVVLTFTDTGCGIPASKLDKIFDPFFTTKAVGKGTGLGLSVSYGIIQSHGGTISVESEPGEGTCFRIELPVEQDNH</sequence>
<dbReference type="InterPro" id="IPR003661">
    <property type="entry name" value="HisK_dim/P_dom"/>
</dbReference>
<evidence type="ECO:0000313" key="7">
    <source>
        <dbReference type="Proteomes" id="UP000810171"/>
    </source>
</evidence>
<keyword evidence="6" id="KW-0808">Transferase</keyword>
<dbReference type="PANTHER" id="PTHR43065">
    <property type="entry name" value="SENSOR HISTIDINE KINASE"/>
    <property type="match status" value="1"/>
</dbReference>
<dbReference type="InterPro" id="IPR036097">
    <property type="entry name" value="HisK_dim/P_sf"/>
</dbReference>
<dbReference type="Gene3D" id="3.30.450.20">
    <property type="entry name" value="PAS domain"/>
    <property type="match status" value="1"/>
</dbReference>
<dbReference type="SMART" id="SM00388">
    <property type="entry name" value="HisKA"/>
    <property type="match status" value="1"/>
</dbReference>
<comment type="catalytic activity">
    <reaction evidence="1">
        <text>ATP + protein L-histidine = ADP + protein N-phospho-L-histidine.</text>
        <dbReference type="EC" id="2.7.13.3"/>
    </reaction>
</comment>
<evidence type="ECO:0000259" key="5">
    <source>
        <dbReference type="PROSITE" id="PS50109"/>
    </source>
</evidence>
<dbReference type="CDD" id="cd00082">
    <property type="entry name" value="HisKA"/>
    <property type="match status" value="1"/>
</dbReference>
<comment type="caution">
    <text evidence="6">The sequence shown here is derived from an EMBL/GenBank/DDBJ whole genome shotgun (WGS) entry which is preliminary data.</text>
</comment>
<gene>
    <name evidence="6" type="ORF">H9C73_01595</name>
</gene>
<organism evidence="6 7">
    <name type="scientific">Marinobacterium alkalitolerans</name>
    <dbReference type="NCBI Taxonomy" id="1542925"/>
    <lineage>
        <taxon>Bacteria</taxon>
        <taxon>Pseudomonadati</taxon>
        <taxon>Pseudomonadota</taxon>
        <taxon>Gammaproteobacteria</taxon>
        <taxon>Oceanospirillales</taxon>
        <taxon>Oceanospirillaceae</taxon>
        <taxon>Marinobacterium</taxon>
    </lineage>
</organism>
<dbReference type="PROSITE" id="PS50109">
    <property type="entry name" value="HIS_KIN"/>
    <property type="match status" value="1"/>
</dbReference>
<keyword evidence="3" id="KW-0597">Phosphoprotein</keyword>
<dbReference type="Gene3D" id="1.10.287.130">
    <property type="match status" value="1"/>
</dbReference>
<dbReference type="Pfam" id="PF02518">
    <property type="entry name" value="HATPase_c"/>
    <property type="match status" value="1"/>
</dbReference>
<dbReference type="Pfam" id="PF21370">
    <property type="entry name" value="PAS_GdpP"/>
    <property type="match status" value="1"/>
</dbReference>
<protein>
    <recommendedName>
        <fullName evidence="2">histidine kinase</fullName>
        <ecNumber evidence="2">2.7.13.3</ecNumber>
    </recommendedName>
</protein>
<feature type="domain" description="Histidine kinase" evidence="5">
    <location>
        <begin position="176"/>
        <end position="422"/>
    </location>
</feature>
<name>A0ABS3Z8U2_9GAMM</name>
<dbReference type="InterPro" id="IPR004358">
    <property type="entry name" value="Sig_transdc_His_kin-like_C"/>
</dbReference>
<dbReference type="SUPFAM" id="SSF47384">
    <property type="entry name" value="Homodimeric domain of signal transducing histidine kinase"/>
    <property type="match status" value="1"/>
</dbReference>
<dbReference type="Gene3D" id="3.30.565.10">
    <property type="entry name" value="Histidine kinase-like ATPase, C-terminal domain"/>
    <property type="match status" value="1"/>
</dbReference>
<dbReference type="EMBL" id="JACVEW010000002">
    <property type="protein sequence ID" value="MBP0047414.1"/>
    <property type="molecule type" value="Genomic_DNA"/>
</dbReference>
<dbReference type="SUPFAM" id="SSF55874">
    <property type="entry name" value="ATPase domain of HSP90 chaperone/DNA topoisomerase II/histidine kinase"/>
    <property type="match status" value="1"/>
</dbReference>
<dbReference type="InterPro" id="IPR005467">
    <property type="entry name" value="His_kinase_dom"/>
</dbReference>
<dbReference type="Proteomes" id="UP000810171">
    <property type="component" value="Unassembled WGS sequence"/>
</dbReference>
<dbReference type="GO" id="GO:0016301">
    <property type="term" value="F:kinase activity"/>
    <property type="evidence" value="ECO:0007669"/>
    <property type="project" value="UniProtKB-KW"/>
</dbReference>
<dbReference type="InterPro" id="IPR036890">
    <property type="entry name" value="HATPase_C_sf"/>
</dbReference>
<feature type="coiled-coil region" evidence="4">
    <location>
        <begin position="140"/>
        <end position="167"/>
    </location>
</feature>
<dbReference type="InterPro" id="IPR049553">
    <property type="entry name" value="GdpP-like_PAS"/>
</dbReference>
<dbReference type="InterPro" id="IPR003594">
    <property type="entry name" value="HATPase_dom"/>
</dbReference>
<keyword evidence="7" id="KW-1185">Reference proteome</keyword>
<evidence type="ECO:0000256" key="1">
    <source>
        <dbReference type="ARBA" id="ARBA00000085"/>
    </source>
</evidence>
<dbReference type="Pfam" id="PF00512">
    <property type="entry name" value="HisKA"/>
    <property type="match status" value="1"/>
</dbReference>
<keyword evidence="4" id="KW-0175">Coiled coil</keyword>
<dbReference type="EC" id="2.7.13.3" evidence="2"/>
<keyword evidence="6" id="KW-0418">Kinase</keyword>
<reference evidence="6 7" key="1">
    <citation type="submission" date="2020-09" db="EMBL/GenBank/DDBJ databases">
        <authorList>
            <person name="Tanuku N.R.S."/>
        </authorList>
    </citation>
    <scope>NUCLEOTIDE SEQUENCE [LARGE SCALE GENOMIC DNA]</scope>
    <source>
        <strain evidence="6 7">AK62</strain>
    </source>
</reference>
<dbReference type="PANTHER" id="PTHR43065:SF50">
    <property type="entry name" value="HISTIDINE KINASE"/>
    <property type="match status" value="1"/>
</dbReference>
<evidence type="ECO:0000256" key="4">
    <source>
        <dbReference type="SAM" id="Coils"/>
    </source>
</evidence>
<evidence type="ECO:0000313" key="6">
    <source>
        <dbReference type="EMBL" id="MBP0047414.1"/>
    </source>
</evidence>
<evidence type="ECO:0000256" key="3">
    <source>
        <dbReference type="ARBA" id="ARBA00022553"/>
    </source>
</evidence>
<evidence type="ECO:0000256" key="2">
    <source>
        <dbReference type="ARBA" id="ARBA00012438"/>
    </source>
</evidence>
<dbReference type="PRINTS" id="PR00344">
    <property type="entry name" value="BCTRLSENSOR"/>
</dbReference>
<dbReference type="RefSeq" id="WP_209286031.1">
    <property type="nucleotide sequence ID" value="NZ_JACVEW010000002.1"/>
</dbReference>